<evidence type="ECO:0000259" key="9">
    <source>
        <dbReference type="PROSITE" id="PS50109"/>
    </source>
</evidence>
<sequence length="368" mass="41340">MNRLGQVSNGQNRRKRFDFASLQFRLAVTVIGICAIAIAIYQQLSHWSIQTVLMMYSDQLTEAQFLTISSQLVNLSLIVMIGMTIATLAVTWLLLRPVNQLQHWIQTTATNSQSNPFTTRAMPSEIRVVAQAWSETLSQKAAIKQQQRQFISNVAHELRSPLSVIYGYLQRTVKRIPMSPSQEESLKMVTEEAERMTLILQDLIDLARAESLDVSLPQEPLILNEFVRNIANMRGKFDHPNIQLEISPIPIRVQARRDHLMQVLDHLIENAIRYSQPDLPIVIQLTQENGCAVIQVSDRGEGIPQSDQVLIFEPFHRIDPSRSRATGGTGLGLAIVKILVEKMGGTLSLDSEPGIGTTFIVTLPMLRN</sequence>
<dbReference type="CDD" id="cd00075">
    <property type="entry name" value="HATPase"/>
    <property type="match status" value="1"/>
</dbReference>
<dbReference type="PRINTS" id="PR00344">
    <property type="entry name" value="BCTRLSENSOR"/>
</dbReference>
<dbReference type="AlphaFoldDB" id="A0A1Z4JB65"/>
<comment type="catalytic activity">
    <reaction evidence="1">
        <text>ATP + protein L-histidine = ADP + protein N-phospho-L-histidine.</text>
        <dbReference type="EC" id="2.7.13.3"/>
    </reaction>
</comment>
<evidence type="ECO:0000313" key="10">
    <source>
        <dbReference type="EMBL" id="BAY54019.1"/>
    </source>
</evidence>
<evidence type="ECO:0000256" key="6">
    <source>
        <dbReference type="ARBA" id="ARBA00023012"/>
    </source>
</evidence>
<reference evidence="10 11" key="1">
    <citation type="submission" date="2017-06" db="EMBL/GenBank/DDBJ databases">
        <title>Genome sequencing of cyanobaciteial culture collection at National Institute for Environmental Studies (NIES).</title>
        <authorList>
            <person name="Hirose Y."/>
            <person name="Shimura Y."/>
            <person name="Fujisawa T."/>
            <person name="Nakamura Y."/>
            <person name="Kawachi M."/>
        </authorList>
    </citation>
    <scope>NUCLEOTIDE SEQUENCE [LARGE SCALE GENOMIC DNA]</scope>
    <source>
        <strain evidence="10 11">NIES-2135</strain>
    </source>
</reference>
<keyword evidence="3" id="KW-0597">Phosphoprotein</keyword>
<dbReference type="EC" id="2.7.13.3" evidence="2"/>
<dbReference type="InterPro" id="IPR003661">
    <property type="entry name" value="HisK_dim/P_dom"/>
</dbReference>
<feature type="transmembrane region" description="Helical" evidence="8">
    <location>
        <begin position="75"/>
        <end position="95"/>
    </location>
</feature>
<dbReference type="Pfam" id="PF00512">
    <property type="entry name" value="HisKA"/>
    <property type="match status" value="1"/>
</dbReference>
<name>A0A1Z4JB65_LEPBY</name>
<dbReference type="FunFam" id="3.30.565.10:FF:000006">
    <property type="entry name" value="Sensor histidine kinase WalK"/>
    <property type="match status" value="1"/>
</dbReference>
<feature type="transmembrane region" description="Helical" evidence="8">
    <location>
        <begin position="22"/>
        <end position="44"/>
    </location>
</feature>
<dbReference type="SMART" id="SM00388">
    <property type="entry name" value="HisKA"/>
    <property type="match status" value="1"/>
</dbReference>
<evidence type="ECO:0000256" key="1">
    <source>
        <dbReference type="ARBA" id="ARBA00000085"/>
    </source>
</evidence>
<keyword evidence="11" id="KW-1185">Reference proteome</keyword>
<evidence type="ECO:0000256" key="2">
    <source>
        <dbReference type="ARBA" id="ARBA00012438"/>
    </source>
</evidence>
<keyword evidence="8" id="KW-1133">Transmembrane helix</keyword>
<dbReference type="InterPro" id="IPR003594">
    <property type="entry name" value="HATPase_dom"/>
</dbReference>
<gene>
    <name evidence="10" type="ORF">NIES2135_08320</name>
</gene>
<evidence type="ECO:0000256" key="4">
    <source>
        <dbReference type="ARBA" id="ARBA00022679"/>
    </source>
</evidence>
<keyword evidence="7 8" id="KW-0472">Membrane</keyword>
<evidence type="ECO:0000256" key="5">
    <source>
        <dbReference type="ARBA" id="ARBA00022777"/>
    </source>
</evidence>
<dbReference type="Pfam" id="PF02518">
    <property type="entry name" value="HATPase_c"/>
    <property type="match status" value="1"/>
</dbReference>
<feature type="domain" description="Histidine kinase" evidence="9">
    <location>
        <begin position="153"/>
        <end position="367"/>
    </location>
</feature>
<dbReference type="SUPFAM" id="SSF47384">
    <property type="entry name" value="Homodimeric domain of signal transducing histidine kinase"/>
    <property type="match status" value="1"/>
</dbReference>
<keyword evidence="4" id="KW-0808">Transferase</keyword>
<dbReference type="PANTHER" id="PTHR43547">
    <property type="entry name" value="TWO-COMPONENT HISTIDINE KINASE"/>
    <property type="match status" value="1"/>
</dbReference>
<dbReference type="SMART" id="SM00387">
    <property type="entry name" value="HATPase_c"/>
    <property type="match status" value="1"/>
</dbReference>
<dbReference type="InterPro" id="IPR036097">
    <property type="entry name" value="HisK_dim/P_sf"/>
</dbReference>
<dbReference type="InterPro" id="IPR036890">
    <property type="entry name" value="HATPase_C_sf"/>
</dbReference>
<proteinExistence type="predicted"/>
<evidence type="ECO:0000313" key="11">
    <source>
        <dbReference type="Proteomes" id="UP000217895"/>
    </source>
</evidence>
<organism evidence="10 11">
    <name type="scientific">Leptolyngbya boryana NIES-2135</name>
    <dbReference type="NCBI Taxonomy" id="1973484"/>
    <lineage>
        <taxon>Bacteria</taxon>
        <taxon>Bacillati</taxon>
        <taxon>Cyanobacteriota</taxon>
        <taxon>Cyanophyceae</taxon>
        <taxon>Leptolyngbyales</taxon>
        <taxon>Leptolyngbyaceae</taxon>
        <taxon>Leptolyngbya group</taxon>
        <taxon>Leptolyngbya</taxon>
    </lineage>
</organism>
<dbReference type="Gene3D" id="3.30.565.10">
    <property type="entry name" value="Histidine kinase-like ATPase, C-terminal domain"/>
    <property type="match status" value="1"/>
</dbReference>
<dbReference type="Proteomes" id="UP000217895">
    <property type="component" value="Chromosome"/>
</dbReference>
<keyword evidence="6" id="KW-0902">Two-component regulatory system</keyword>
<keyword evidence="8" id="KW-0812">Transmembrane</keyword>
<protein>
    <recommendedName>
        <fullName evidence="2">histidine kinase</fullName>
        <ecNumber evidence="2">2.7.13.3</ecNumber>
    </recommendedName>
</protein>
<accession>A0A1Z4JB65</accession>
<dbReference type="PANTHER" id="PTHR43547:SF2">
    <property type="entry name" value="HYBRID SIGNAL TRANSDUCTION HISTIDINE KINASE C"/>
    <property type="match status" value="1"/>
</dbReference>
<evidence type="ECO:0000256" key="8">
    <source>
        <dbReference type="SAM" id="Phobius"/>
    </source>
</evidence>
<dbReference type="GO" id="GO:0000155">
    <property type="term" value="F:phosphorelay sensor kinase activity"/>
    <property type="evidence" value="ECO:0007669"/>
    <property type="project" value="InterPro"/>
</dbReference>
<dbReference type="InterPro" id="IPR004358">
    <property type="entry name" value="Sig_transdc_His_kin-like_C"/>
</dbReference>
<dbReference type="EMBL" id="AP018203">
    <property type="protein sequence ID" value="BAY54019.1"/>
    <property type="molecule type" value="Genomic_DNA"/>
</dbReference>
<dbReference type="FunFam" id="1.10.287.130:FF:000001">
    <property type="entry name" value="Two-component sensor histidine kinase"/>
    <property type="match status" value="1"/>
</dbReference>
<dbReference type="SUPFAM" id="SSF55874">
    <property type="entry name" value="ATPase domain of HSP90 chaperone/DNA topoisomerase II/histidine kinase"/>
    <property type="match status" value="1"/>
</dbReference>
<evidence type="ECO:0000256" key="7">
    <source>
        <dbReference type="ARBA" id="ARBA00023136"/>
    </source>
</evidence>
<dbReference type="InterPro" id="IPR005467">
    <property type="entry name" value="His_kinase_dom"/>
</dbReference>
<dbReference type="CDD" id="cd00082">
    <property type="entry name" value="HisKA"/>
    <property type="match status" value="1"/>
</dbReference>
<dbReference type="Gene3D" id="1.10.287.130">
    <property type="match status" value="1"/>
</dbReference>
<evidence type="ECO:0000256" key="3">
    <source>
        <dbReference type="ARBA" id="ARBA00022553"/>
    </source>
</evidence>
<dbReference type="PROSITE" id="PS50109">
    <property type="entry name" value="HIS_KIN"/>
    <property type="match status" value="1"/>
</dbReference>
<keyword evidence="5 10" id="KW-0418">Kinase</keyword>